<dbReference type="AlphaFoldDB" id="A0A4D6HGJ8"/>
<evidence type="ECO:0000313" key="2">
    <source>
        <dbReference type="Proteomes" id="UP000296706"/>
    </source>
</evidence>
<accession>A0A4D6HGJ8</accession>
<dbReference type="EMBL" id="CP031310">
    <property type="protein sequence ID" value="QCC52920.1"/>
    <property type="molecule type" value="Genomic_DNA"/>
</dbReference>
<sequence>MTDRELGVYFGDFGETLSEQEYPMTARRLREKFADQELEISGESVSFASLLAPIEETFESSEQLLATILMMVGMDAVGRKRYTDRGGSAAIDQEVGPQTSL</sequence>
<reference evidence="1 2" key="1">
    <citation type="journal article" date="2019" name="Nat. Commun.">
        <title>A new type of DNA phosphorothioation-based antiviral system in archaea.</title>
        <authorList>
            <person name="Xiong L."/>
            <person name="Liu S."/>
            <person name="Chen S."/>
            <person name="Xiao Y."/>
            <person name="Zhu B."/>
            <person name="Gao Y."/>
            <person name="Zhang Y."/>
            <person name="Chen B."/>
            <person name="Luo J."/>
            <person name="Deng Z."/>
            <person name="Chen X."/>
            <person name="Wang L."/>
            <person name="Chen S."/>
        </authorList>
    </citation>
    <scope>NUCLEOTIDE SEQUENCE [LARGE SCALE GENOMIC DNA]</scope>
    <source>
        <strain evidence="1 2">CBA1105</strain>
    </source>
</reference>
<keyword evidence="2" id="KW-1185">Reference proteome</keyword>
<protein>
    <submittedName>
        <fullName evidence="1">Uncharacterized protein</fullName>
    </submittedName>
</protein>
<gene>
    <name evidence="1" type="ORF">DV733_09705</name>
</gene>
<dbReference type="Proteomes" id="UP000296706">
    <property type="component" value="Chromosome"/>
</dbReference>
<dbReference type="InterPro" id="IPR043899">
    <property type="entry name" value="DUF5789"/>
</dbReference>
<proteinExistence type="predicted"/>
<dbReference type="KEGG" id="hsn:DV733_09705"/>
<dbReference type="Pfam" id="PF19102">
    <property type="entry name" value="DUF5789"/>
    <property type="match status" value="1"/>
</dbReference>
<evidence type="ECO:0000313" key="1">
    <source>
        <dbReference type="EMBL" id="QCC52920.1"/>
    </source>
</evidence>
<organism evidence="1 2">
    <name type="scientific">Halapricum salinum</name>
    <dbReference type="NCBI Taxonomy" id="1457250"/>
    <lineage>
        <taxon>Archaea</taxon>
        <taxon>Methanobacteriati</taxon>
        <taxon>Methanobacteriota</taxon>
        <taxon>Stenosarchaea group</taxon>
        <taxon>Halobacteria</taxon>
        <taxon>Halobacteriales</taxon>
        <taxon>Haloarculaceae</taxon>
        <taxon>Halapricum</taxon>
    </lineage>
</organism>
<name>A0A4D6HGJ8_9EURY</name>
<dbReference type="OrthoDB" id="317850at2157"/>